<dbReference type="NCBIfam" id="NF041014">
    <property type="entry name" value="pilin_ComGG_2"/>
    <property type="match status" value="1"/>
</dbReference>
<evidence type="ECO:0000313" key="1">
    <source>
        <dbReference type="EMBL" id="PCS08351.1"/>
    </source>
</evidence>
<dbReference type="AlphaFoldDB" id="A0A2A5S4I1"/>
<gene>
    <name evidence="1" type="ORF">RU87_GL000174</name>
</gene>
<name>A0A2A5S4I1_9LACT</name>
<dbReference type="STRING" id="1348632.GCA_001591745_00048"/>
<accession>A0A2A5S4I1</accession>
<organism evidence="1 2">
    <name type="scientific">Pseudolactococcus plantarum</name>
    <dbReference type="NCBI Taxonomy" id="1365"/>
    <lineage>
        <taxon>Bacteria</taxon>
        <taxon>Bacillati</taxon>
        <taxon>Bacillota</taxon>
        <taxon>Bacilli</taxon>
        <taxon>Lactobacillales</taxon>
        <taxon>Streptococcaceae</taxon>
        <taxon>Pseudolactococcus</taxon>
    </lineage>
</organism>
<dbReference type="EMBL" id="JXJX01000001">
    <property type="protein sequence ID" value="PCS08351.1"/>
    <property type="molecule type" value="Genomic_DNA"/>
</dbReference>
<dbReference type="Proteomes" id="UP000242246">
    <property type="component" value="Unassembled WGS sequence"/>
</dbReference>
<reference evidence="1 2" key="1">
    <citation type="submission" date="2014-12" db="EMBL/GenBank/DDBJ databases">
        <title>Draft genome sequences of 10 type strains of Lactococcus.</title>
        <authorList>
            <person name="Sun Z."/>
            <person name="Zhong Z."/>
            <person name="Liu W."/>
            <person name="Zhang W."/>
            <person name="Zhang H."/>
        </authorList>
    </citation>
    <scope>NUCLEOTIDE SEQUENCE [LARGE SCALE GENOMIC DNA]</scope>
    <source>
        <strain evidence="1 2">DSM 20686</strain>
    </source>
</reference>
<dbReference type="InterPro" id="IPR047665">
    <property type="entry name" value="ComGG_streptococcus-type"/>
</dbReference>
<proteinExistence type="predicted"/>
<protein>
    <submittedName>
        <fullName evidence="1">Uncharacterized protein</fullName>
    </submittedName>
</protein>
<keyword evidence="2" id="KW-1185">Reference proteome</keyword>
<sequence length="74" mass="8333">MDNQKNLNSQKSFLIAQLMAKMTVGMSHDQTNGKIVFNHGRVEYQKTGEKLVISVSLTDGGDYRFKLPLSEKTN</sequence>
<evidence type="ECO:0000313" key="2">
    <source>
        <dbReference type="Proteomes" id="UP000242246"/>
    </source>
</evidence>
<comment type="caution">
    <text evidence="1">The sequence shown here is derived from an EMBL/GenBank/DDBJ whole genome shotgun (WGS) entry which is preliminary data.</text>
</comment>